<keyword evidence="4" id="KW-0378">Hydrolase</keyword>
<feature type="domain" description="RecJ OB" evidence="8">
    <location>
        <begin position="480"/>
        <end position="589"/>
    </location>
</feature>
<dbReference type="PANTHER" id="PTHR30255">
    <property type="entry name" value="SINGLE-STRANDED-DNA-SPECIFIC EXONUCLEASE RECJ"/>
    <property type="match status" value="1"/>
</dbReference>
<dbReference type="PANTHER" id="PTHR30255:SF2">
    <property type="entry name" value="SINGLE-STRANDED-DNA-SPECIFIC EXONUCLEASE RECJ"/>
    <property type="match status" value="1"/>
</dbReference>
<dbReference type="InterPro" id="IPR041122">
    <property type="entry name" value="RecJ_OB"/>
</dbReference>
<feature type="domain" description="DDH" evidence="6">
    <location>
        <begin position="96"/>
        <end position="250"/>
    </location>
</feature>
<dbReference type="InterPro" id="IPR003156">
    <property type="entry name" value="DHHA1_dom"/>
</dbReference>
<dbReference type="InterPro" id="IPR001667">
    <property type="entry name" value="DDH_dom"/>
</dbReference>
<evidence type="ECO:0000259" key="6">
    <source>
        <dbReference type="Pfam" id="PF01368"/>
    </source>
</evidence>
<dbReference type="InterPro" id="IPR004610">
    <property type="entry name" value="RecJ"/>
</dbReference>
<dbReference type="KEGG" id="sbf:JCM31447_10460"/>
<evidence type="ECO:0000313" key="9">
    <source>
        <dbReference type="EMBL" id="BBH52605.1"/>
    </source>
</evidence>
<keyword evidence="3" id="KW-0540">Nuclease</keyword>
<evidence type="ECO:0000313" key="10">
    <source>
        <dbReference type="Proteomes" id="UP000291236"/>
    </source>
</evidence>
<dbReference type="Pfam" id="PF02272">
    <property type="entry name" value="DHHA1"/>
    <property type="match status" value="1"/>
</dbReference>
<dbReference type="OrthoDB" id="9809852at2"/>
<reference evidence="9 10" key="1">
    <citation type="submission" date="2018-12" db="EMBL/GenBank/DDBJ databases">
        <title>Rubrispira sanarue gen. nov., sp., nov., a member of the order Silvanigrellales, isolated from a brackish lake in Hamamatsu Japan.</title>
        <authorList>
            <person name="Maejima Y."/>
            <person name="Iino T."/>
            <person name="Muraguchi Y."/>
            <person name="Fukuda K."/>
            <person name="Nojiri H."/>
            <person name="Ohkuma M."/>
            <person name="Moriuchi R."/>
            <person name="Dohra H."/>
            <person name="Kimbara K."/>
            <person name="Shintani M."/>
        </authorList>
    </citation>
    <scope>NUCLEOTIDE SEQUENCE [LARGE SCALE GENOMIC DNA]</scope>
    <source>
        <strain evidence="9 10">RF1110005</strain>
    </source>
</reference>
<keyword evidence="10" id="KW-1185">Reference proteome</keyword>
<keyword evidence="5" id="KW-0269">Exonuclease</keyword>
<dbReference type="GO" id="GO:0006281">
    <property type="term" value="P:DNA repair"/>
    <property type="evidence" value="ECO:0007669"/>
    <property type="project" value="InterPro"/>
</dbReference>
<dbReference type="Gene3D" id="3.90.1640.30">
    <property type="match status" value="1"/>
</dbReference>
<dbReference type="GO" id="GO:0003676">
    <property type="term" value="F:nucleic acid binding"/>
    <property type="evidence" value="ECO:0007669"/>
    <property type="project" value="InterPro"/>
</dbReference>
<protein>
    <recommendedName>
        <fullName evidence="2">Single-stranded-DNA-specific exonuclease RecJ</fullName>
    </recommendedName>
</protein>
<dbReference type="SUPFAM" id="SSF64182">
    <property type="entry name" value="DHH phosphoesterases"/>
    <property type="match status" value="1"/>
</dbReference>
<dbReference type="Pfam" id="PF17768">
    <property type="entry name" value="RecJ_OB"/>
    <property type="match status" value="1"/>
</dbReference>
<dbReference type="InterPro" id="IPR051673">
    <property type="entry name" value="SSDNA_exonuclease_RecJ"/>
</dbReference>
<evidence type="ECO:0000256" key="4">
    <source>
        <dbReference type="ARBA" id="ARBA00022801"/>
    </source>
</evidence>
<organism evidence="9 10">
    <name type="scientific">Fluviispira sanaruensis</name>
    <dbReference type="NCBI Taxonomy" id="2493639"/>
    <lineage>
        <taxon>Bacteria</taxon>
        <taxon>Pseudomonadati</taxon>
        <taxon>Bdellovibrionota</taxon>
        <taxon>Oligoflexia</taxon>
        <taxon>Silvanigrellales</taxon>
        <taxon>Silvanigrellaceae</taxon>
        <taxon>Fluviispira</taxon>
    </lineage>
</organism>
<dbReference type="NCBIfam" id="TIGR00644">
    <property type="entry name" value="recJ"/>
    <property type="match status" value="1"/>
</dbReference>
<evidence type="ECO:0000256" key="3">
    <source>
        <dbReference type="ARBA" id="ARBA00022722"/>
    </source>
</evidence>
<gene>
    <name evidence="9" type="ORF">JCM31447_10460</name>
</gene>
<feature type="domain" description="DHHA1" evidence="7">
    <location>
        <begin position="375"/>
        <end position="463"/>
    </location>
</feature>
<name>A0A4P2VTB2_FLUSA</name>
<evidence type="ECO:0000259" key="8">
    <source>
        <dbReference type="Pfam" id="PF17768"/>
    </source>
</evidence>
<evidence type="ECO:0000256" key="2">
    <source>
        <dbReference type="ARBA" id="ARBA00019841"/>
    </source>
</evidence>
<dbReference type="EMBL" id="AP019368">
    <property type="protein sequence ID" value="BBH52605.1"/>
    <property type="molecule type" value="Genomic_DNA"/>
</dbReference>
<evidence type="ECO:0000256" key="5">
    <source>
        <dbReference type="ARBA" id="ARBA00022839"/>
    </source>
</evidence>
<dbReference type="InterPro" id="IPR038763">
    <property type="entry name" value="DHH_sf"/>
</dbReference>
<proteinExistence type="inferred from homology"/>
<dbReference type="RefSeq" id="WP_130607247.1">
    <property type="nucleotide sequence ID" value="NZ_AP019368.1"/>
</dbReference>
<dbReference type="GO" id="GO:0008409">
    <property type="term" value="F:5'-3' exonuclease activity"/>
    <property type="evidence" value="ECO:0007669"/>
    <property type="project" value="InterPro"/>
</dbReference>
<dbReference type="Pfam" id="PF01368">
    <property type="entry name" value="DHH"/>
    <property type="match status" value="1"/>
</dbReference>
<comment type="similarity">
    <text evidence="1">Belongs to the RecJ family.</text>
</comment>
<dbReference type="Gene3D" id="3.10.310.30">
    <property type="match status" value="1"/>
</dbReference>
<evidence type="ECO:0000256" key="1">
    <source>
        <dbReference type="ARBA" id="ARBA00005915"/>
    </source>
</evidence>
<evidence type="ECO:0000259" key="7">
    <source>
        <dbReference type="Pfam" id="PF02272"/>
    </source>
</evidence>
<sequence length="597" mass="66451">MELAVLSQSKLTSQNFILNKENLCITSRFTWKLRKIFAENGKEIDQYISQKKVSLLEGKTMEEDTSPLSLLPEPWSLKDIRKAVERILSAMQKKEKITIFGDYDVDGTTSCAMLKHFFNDINYPVDVYIPDRLVEGYGLNKIGLQKISENGSTLVITVDNGIAAVDACAHALSLNIDVIITDHHDIPPTLPNAFAILNPKQKDCLFPYRMLAGVGVAFYLMIALRSLLREQGVACPINLKNYLDYVALGTIADMAPLTGVNHTLCKVGLEVLSQNVQNGSRLGLFHLLKLAGWNENSKVDSVDVGFKIGPRLNAAGRLGNALRSVDILYTNEDQNILEMAQFLHAENSERQQLEKAFTHEALAQVAALPELPEALVLHKEDWHPGVVGLVATRVLDKFYRPVLVFGTLDGKLKGSGRSTHSFDLFSVLNEVRHEFISFGGHFHAVGLTLAPEKLPWLREYLAKKAGEIILAQDKIPLLHVDGILSLNDMSPHFLRKLEQFEPYGVENPRTRWLVGPAQVKHVKRIGKDLSQGHAKVLLLENAQDVWVTAFGMADIFEEFLATGVDIQLVVEAKLGNWNGKISPEIKVIDYASVIYSS</sequence>
<dbReference type="GO" id="GO:0006310">
    <property type="term" value="P:DNA recombination"/>
    <property type="evidence" value="ECO:0007669"/>
    <property type="project" value="InterPro"/>
</dbReference>
<dbReference type="AlphaFoldDB" id="A0A4P2VTB2"/>
<accession>A0A4P2VTB2</accession>
<dbReference type="Proteomes" id="UP000291236">
    <property type="component" value="Chromosome"/>
</dbReference>